<organism evidence="5">
    <name type="scientific">Gongylonema pulchrum</name>
    <dbReference type="NCBI Taxonomy" id="637853"/>
    <lineage>
        <taxon>Eukaryota</taxon>
        <taxon>Metazoa</taxon>
        <taxon>Ecdysozoa</taxon>
        <taxon>Nematoda</taxon>
        <taxon>Chromadorea</taxon>
        <taxon>Rhabditida</taxon>
        <taxon>Spirurina</taxon>
        <taxon>Spiruromorpha</taxon>
        <taxon>Spiruroidea</taxon>
        <taxon>Gongylonematidae</taxon>
        <taxon>Gongylonema</taxon>
    </lineage>
</organism>
<reference evidence="3 4" key="2">
    <citation type="submission" date="2018-11" db="EMBL/GenBank/DDBJ databases">
        <authorList>
            <consortium name="Pathogen Informatics"/>
        </authorList>
    </citation>
    <scope>NUCLEOTIDE SEQUENCE [LARGE SCALE GENOMIC DNA]</scope>
</reference>
<sequence>MFNGSMGNRSSEACGAETRQEVELPDVEPAAFLALLRFLYTDEVSIGPEIVMTTLYTAKKYAVPAMESACVDFLKRNLGADNAFMLLTQARLFDEQQLASLCLDIIDKNTLEALSAESILITFISFINIKASLCCSESGVEEAVVRGGGGGREDGDRSEGREDSLIDFNLRGCLFCGTHFVDIFGISFSPSIPILSHNCSF</sequence>
<gene>
    <name evidence="3" type="ORF">GPUH_LOCUS20041</name>
</gene>
<dbReference type="PANTHER" id="PTHR45774">
    <property type="entry name" value="BTB/POZ DOMAIN-CONTAINING"/>
    <property type="match status" value="1"/>
</dbReference>
<proteinExistence type="predicted"/>
<feature type="domain" description="BTB" evidence="2">
    <location>
        <begin position="1"/>
        <end position="48"/>
    </location>
</feature>
<dbReference type="InterPro" id="IPR000210">
    <property type="entry name" value="BTB/POZ_dom"/>
</dbReference>
<dbReference type="Pfam" id="PF00651">
    <property type="entry name" value="BTB"/>
    <property type="match status" value="1"/>
</dbReference>
<feature type="region of interest" description="Disordered" evidence="1">
    <location>
        <begin position="1"/>
        <end position="20"/>
    </location>
</feature>
<evidence type="ECO:0000259" key="2">
    <source>
        <dbReference type="PROSITE" id="PS50097"/>
    </source>
</evidence>
<dbReference type="PROSITE" id="PS50097">
    <property type="entry name" value="BTB"/>
    <property type="match status" value="1"/>
</dbReference>
<dbReference type="OrthoDB" id="636773at2759"/>
<dbReference type="SUPFAM" id="SSF54695">
    <property type="entry name" value="POZ domain"/>
    <property type="match status" value="1"/>
</dbReference>
<dbReference type="PANTHER" id="PTHR45774:SF3">
    <property type="entry name" value="BTB (POZ) DOMAIN-CONTAINING 2B-RELATED"/>
    <property type="match status" value="1"/>
</dbReference>
<dbReference type="GO" id="GO:0005829">
    <property type="term" value="C:cytosol"/>
    <property type="evidence" value="ECO:0007669"/>
    <property type="project" value="TreeGrafter"/>
</dbReference>
<dbReference type="AlphaFoldDB" id="A0A183EGF0"/>
<evidence type="ECO:0000313" key="5">
    <source>
        <dbReference type="WBParaSite" id="GPUH_0002006601-mRNA-1"/>
    </source>
</evidence>
<dbReference type="Gene3D" id="3.30.710.10">
    <property type="entry name" value="Potassium Channel Kv1.1, Chain A"/>
    <property type="match status" value="1"/>
</dbReference>
<dbReference type="GO" id="GO:0022008">
    <property type="term" value="P:neurogenesis"/>
    <property type="evidence" value="ECO:0007669"/>
    <property type="project" value="TreeGrafter"/>
</dbReference>
<dbReference type="GO" id="GO:0000932">
    <property type="term" value="C:P-body"/>
    <property type="evidence" value="ECO:0007669"/>
    <property type="project" value="TreeGrafter"/>
</dbReference>
<reference evidence="5" key="1">
    <citation type="submission" date="2016-06" db="UniProtKB">
        <authorList>
            <consortium name="WormBaseParasite"/>
        </authorList>
    </citation>
    <scope>IDENTIFICATION</scope>
</reference>
<name>A0A183EGF0_9BILA</name>
<dbReference type="InterPro" id="IPR011333">
    <property type="entry name" value="SKP1/BTB/POZ_sf"/>
</dbReference>
<feature type="compositionally biased region" description="Polar residues" evidence="1">
    <location>
        <begin position="1"/>
        <end position="11"/>
    </location>
</feature>
<evidence type="ECO:0000256" key="1">
    <source>
        <dbReference type="SAM" id="MobiDB-lite"/>
    </source>
</evidence>
<protein>
    <submittedName>
        <fullName evidence="5">BTB domain-containing protein</fullName>
    </submittedName>
</protein>
<keyword evidence="4" id="KW-1185">Reference proteome</keyword>
<dbReference type="WBParaSite" id="GPUH_0002006601-mRNA-1">
    <property type="protein sequence ID" value="GPUH_0002006601-mRNA-1"/>
    <property type="gene ID" value="GPUH_0002006601"/>
</dbReference>
<dbReference type="EMBL" id="UYRT01089660">
    <property type="protein sequence ID" value="VDN35180.1"/>
    <property type="molecule type" value="Genomic_DNA"/>
</dbReference>
<dbReference type="Proteomes" id="UP000271098">
    <property type="component" value="Unassembled WGS sequence"/>
</dbReference>
<evidence type="ECO:0000313" key="4">
    <source>
        <dbReference type="Proteomes" id="UP000271098"/>
    </source>
</evidence>
<evidence type="ECO:0000313" key="3">
    <source>
        <dbReference type="EMBL" id="VDN35180.1"/>
    </source>
</evidence>
<accession>A0A183EGF0</accession>